<feature type="transmembrane region" description="Helical" evidence="1">
    <location>
        <begin position="42"/>
        <end position="68"/>
    </location>
</feature>
<gene>
    <name evidence="2" type="ORF">NVS88_04690</name>
</gene>
<keyword evidence="1" id="KW-0812">Transmembrane</keyword>
<dbReference type="RefSeq" id="WP_277833082.1">
    <property type="nucleotide sequence ID" value="NZ_JAAIVF010000003.1"/>
</dbReference>
<dbReference type="EMBL" id="JANRHA010000002">
    <property type="protein sequence ID" value="MDG3013851.1"/>
    <property type="molecule type" value="Genomic_DNA"/>
</dbReference>
<keyword evidence="3" id="KW-1185">Reference proteome</keyword>
<feature type="transmembrane region" description="Helical" evidence="1">
    <location>
        <begin position="135"/>
        <end position="155"/>
    </location>
</feature>
<evidence type="ECO:0000256" key="1">
    <source>
        <dbReference type="SAM" id="Phobius"/>
    </source>
</evidence>
<dbReference type="Proteomes" id="UP001152755">
    <property type="component" value="Unassembled WGS sequence"/>
</dbReference>
<evidence type="ECO:0000313" key="3">
    <source>
        <dbReference type="Proteomes" id="UP001152755"/>
    </source>
</evidence>
<keyword evidence="1" id="KW-1133">Transmembrane helix</keyword>
<organism evidence="2 3">
    <name type="scientific">Speluncibacter jeojiensis</name>
    <dbReference type="NCBI Taxonomy" id="2710754"/>
    <lineage>
        <taxon>Bacteria</taxon>
        <taxon>Bacillati</taxon>
        <taxon>Actinomycetota</taxon>
        <taxon>Actinomycetes</taxon>
        <taxon>Mycobacteriales</taxon>
        <taxon>Speluncibacteraceae</taxon>
        <taxon>Speluncibacter</taxon>
    </lineage>
</organism>
<protein>
    <submittedName>
        <fullName evidence="2">Uncharacterized protein</fullName>
    </submittedName>
</protein>
<comment type="caution">
    <text evidence="2">The sequence shown here is derived from an EMBL/GenBank/DDBJ whole genome shotgun (WGS) entry which is preliminary data.</text>
</comment>
<proteinExistence type="predicted"/>
<dbReference type="AlphaFoldDB" id="A0A9X4RGB9"/>
<keyword evidence="1" id="KW-0472">Membrane</keyword>
<accession>A0A9X4RGB9</accession>
<feature type="transmembrane region" description="Helical" evidence="1">
    <location>
        <begin position="96"/>
        <end position="115"/>
    </location>
</feature>
<feature type="transmembrane region" description="Helical" evidence="1">
    <location>
        <begin position="12"/>
        <end position="30"/>
    </location>
</feature>
<name>A0A9X4RGB9_9ACTN</name>
<sequence>MPNVKRFYGAHPLHLLVLVASFALVSYVIETIGLTTLWNRDIWWQSILVWFVGAVILHDLVLFPLYAFADRSLIAGWRGVTGRVQVAKPTVSPVNYLRIPVLGSGLLFVLFFPGIVEQGQPTYLAATGQTQQPFLGRWLLLTAVMFAVSAVVYSIRLGLTRRHRLAASGRRATEAEGTSSPESSA</sequence>
<evidence type="ECO:0000313" key="2">
    <source>
        <dbReference type="EMBL" id="MDG3013851.1"/>
    </source>
</evidence>
<reference evidence="2" key="1">
    <citation type="submission" date="2022-08" db="EMBL/GenBank/DDBJ databases">
        <title>Genome analysis of Corynebacteriales strain.</title>
        <authorList>
            <person name="Lee S.D."/>
        </authorList>
    </citation>
    <scope>NUCLEOTIDE SEQUENCE</scope>
    <source>
        <strain evidence="2">D3-21</strain>
    </source>
</reference>